<protein>
    <submittedName>
        <fullName evidence="2">Uncharacterized protein</fullName>
    </submittedName>
</protein>
<proteinExistence type="predicted"/>
<dbReference type="AlphaFoldDB" id="A0A565BAB2"/>
<comment type="caution">
    <text evidence="2">The sequence shown here is derived from an EMBL/GenBank/DDBJ whole genome shotgun (WGS) entry which is preliminary data.</text>
</comment>
<keyword evidence="3" id="KW-1185">Reference proteome</keyword>
<evidence type="ECO:0000256" key="1">
    <source>
        <dbReference type="SAM" id="MobiDB-lite"/>
    </source>
</evidence>
<evidence type="ECO:0000313" key="2">
    <source>
        <dbReference type="EMBL" id="VVA98324.1"/>
    </source>
</evidence>
<dbReference type="Proteomes" id="UP000489600">
    <property type="component" value="Unassembled WGS sequence"/>
</dbReference>
<feature type="region of interest" description="Disordered" evidence="1">
    <location>
        <begin position="15"/>
        <end position="35"/>
    </location>
</feature>
<sequence length="64" mass="6651">MVKAKFKRFNYTDVAQESPAPSKGTDAAVKQAGPSVAAQEASKQVSLQTEKAAEASLAAKKVGK</sequence>
<reference evidence="2" key="1">
    <citation type="submission" date="2019-07" db="EMBL/GenBank/DDBJ databases">
        <authorList>
            <person name="Dittberner H."/>
        </authorList>
    </citation>
    <scope>NUCLEOTIDE SEQUENCE [LARGE SCALE GENOMIC DNA]</scope>
</reference>
<dbReference type="EMBL" id="CABITT030000003">
    <property type="protein sequence ID" value="VVA98324.1"/>
    <property type="molecule type" value="Genomic_DNA"/>
</dbReference>
<evidence type="ECO:0000313" key="3">
    <source>
        <dbReference type="Proteomes" id="UP000489600"/>
    </source>
</evidence>
<name>A0A565BAB2_9BRAS</name>
<organism evidence="2 3">
    <name type="scientific">Arabis nemorensis</name>
    <dbReference type="NCBI Taxonomy" id="586526"/>
    <lineage>
        <taxon>Eukaryota</taxon>
        <taxon>Viridiplantae</taxon>
        <taxon>Streptophyta</taxon>
        <taxon>Embryophyta</taxon>
        <taxon>Tracheophyta</taxon>
        <taxon>Spermatophyta</taxon>
        <taxon>Magnoliopsida</taxon>
        <taxon>eudicotyledons</taxon>
        <taxon>Gunneridae</taxon>
        <taxon>Pentapetalae</taxon>
        <taxon>rosids</taxon>
        <taxon>malvids</taxon>
        <taxon>Brassicales</taxon>
        <taxon>Brassicaceae</taxon>
        <taxon>Arabideae</taxon>
        <taxon>Arabis</taxon>
    </lineage>
</organism>
<gene>
    <name evidence="2" type="ORF">ANE_LOCUS8769</name>
</gene>
<accession>A0A565BAB2</accession>